<feature type="region of interest" description="Disordered" evidence="1">
    <location>
        <begin position="262"/>
        <end position="316"/>
    </location>
</feature>
<protein>
    <submittedName>
        <fullName evidence="2">Uncharacterized protein</fullName>
    </submittedName>
</protein>
<reference evidence="2 3" key="1">
    <citation type="submission" date="2016-10" db="EMBL/GenBank/DDBJ databases">
        <authorList>
            <person name="de Groot N.N."/>
        </authorList>
    </citation>
    <scope>NUCLEOTIDE SEQUENCE [LARGE SCALE GENOMIC DNA]</scope>
    <source>
        <strain evidence="2 3">L14</strain>
    </source>
</reference>
<evidence type="ECO:0000313" key="2">
    <source>
        <dbReference type="EMBL" id="SFB09949.1"/>
    </source>
</evidence>
<name>A0A1I0Y9C1_SELRU</name>
<dbReference type="RefSeq" id="WP_256211576.1">
    <property type="nucleotide sequence ID" value="NZ_FOJX01000011.1"/>
</dbReference>
<gene>
    <name evidence="2" type="ORF">SAMN05216587_11114</name>
</gene>
<evidence type="ECO:0000313" key="3">
    <source>
        <dbReference type="Proteomes" id="UP000183843"/>
    </source>
</evidence>
<dbReference type="Proteomes" id="UP000183843">
    <property type="component" value="Unassembled WGS sequence"/>
</dbReference>
<organism evidence="2 3">
    <name type="scientific">Selenomonas ruminantium</name>
    <dbReference type="NCBI Taxonomy" id="971"/>
    <lineage>
        <taxon>Bacteria</taxon>
        <taxon>Bacillati</taxon>
        <taxon>Bacillota</taxon>
        <taxon>Negativicutes</taxon>
        <taxon>Selenomonadales</taxon>
        <taxon>Selenomonadaceae</taxon>
        <taxon>Selenomonas</taxon>
    </lineage>
</organism>
<feature type="compositionally biased region" description="Basic and acidic residues" evidence="1">
    <location>
        <begin position="302"/>
        <end position="311"/>
    </location>
</feature>
<evidence type="ECO:0000256" key="1">
    <source>
        <dbReference type="SAM" id="MobiDB-lite"/>
    </source>
</evidence>
<dbReference type="AlphaFoldDB" id="A0A1I0Y9C1"/>
<sequence length="333" mass="36214">MVEKSKINASLSEITLSAEPNKMIIVGCVATIGKASTGSPCGADGKRVAFTQDSIVACAKSFEGMPLNCTYPDGWFADGTELFTNHGSTNIGYIRKCYAQGDNLMAEIVVWKDKFPDESYMIINGMSALGFSLEWYAKATHEEDKVVFMDEFEGCGCAILWQNCAAFSDTFIEKLAAAKAKERECDVEMTKEEKETLVKEIAAGVVESMEERLKKIEETQAELKSAAEKGADEAFKEIKDSIAEIKAAAEKAQGEVDEIKAAAEAKENEANEPAEPVKAAEEVPPAPKAAQSAVPNPNLDNGNEREEKLAEIKASAMNPMEKIKEITKLRMQG</sequence>
<accession>A0A1I0Y9C1</accession>
<dbReference type="EMBL" id="FOJX01000011">
    <property type="protein sequence ID" value="SFB09949.1"/>
    <property type="molecule type" value="Genomic_DNA"/>
</dbReference>
<proteinExistence type="predicted"/>